<dbReference type="Gene3D" id="3.30.70.100">
    <property type="match status" value="1"/>
</dbReference>
<keyword evidence="3" id="KW-1003">Cell membrane</keyword>
<feature type="transmembrane region" description="Helical" evidence="8">
    <location>
        <begin position="484"/>
        <end position="503"/>
    </location>
</feature>
<comment type="subcellular location">
    <subcellularLocation>
        <location evidence="1">Cell membrane</location>
        <topology evidence="1">Multi-pass membrane protein</topology>
    </subcellularLocation>
</comment>
<feature type="domain" description="Mechanosensitive ion channel MscS" evidence="9">
    <location>
        <begin position="925"/>
        <end position="990"/>
    </location>
</feature>
<feature type="domain" description="Mechanosensitive ion channel inner membrane" evidence="10">
    <location>
        <begin position="491"/>
        <end position="824"/>
    </location>
</feature>
<dbReference type="InterPro" id="IPR006686">
    <property type="entry name" value="MscS_channel_CS"/>
</dbReference>
<dbReference type="InterPro" id="IPR010920">
    <property type="entry name" value="LSM_dom_sf"/>
</dbReference>
<dbReference type="InterPro" id="IPR025692">
    <property type="entry name" value="MscS_IM_dom1"/>
</dbReference>
<dbReference type="GO" id="GO:0005886">
    <property type="term" value="C:plasma membrane"/>
    <property type="evidence" value="ECO:0007669"/>
    <property type="project" value="UniProtKB-SubCell"/>
</dbReference>
<keyword evidence="6 8" id="KW-0472">Membrane</keyword>
<dbReference type="InterPro" id="IPR049142">
    <property type="entry name" value="MS_channel_1st"/>
</dbReference>
<protein>
    <submittedName>
        <fullName evidence="14">Potassium efflux system protein</fullName>
    </submittedName>
</protein>
<dbReference type="InterPro" id="IPR049278">
    <property type="entry name" value="MS_channel_C"/>
</dbReference>
<organism evidence="14 15">
    <name type="scientific">Cricetibacter osteomyelitidis</name>
    <dbReference type="NCBI Taxonomy" id="1521931"/>
    <lineage>
        <taxon>Bacteria</taxon>
        <taxon>Pseudomonadati</taxon>
        <taxon>Pseudomonadota</taxon>
        <taxon>Gammaproteobacteria</taxon>
        <taxon>Pasteurellales</taxon>
        <taxon>Pasteurellaceae</taxon>
        <taxon>Cricetibacter</taxon>
    </lineage>
</organism>
<dbReference type="EMBL" id="SLYB01000001">
    <property type="protein sequence ID" value="TCP97670.1"/>
    <property type="molecule type" value="Genomic_DNA"/>
</dbReference>
<feature type="transmembrane region" description="Helical" evidence="8">
    <location>
        <begin position="720"/>
        <end position="737"/>
    </location>
</feature>
<dbReference type="InterPro" id="IPR006685">
    <property type="entry name" value="MscS_channel_2nd"/>
</dbReference>
<dbReference type="InterPro" id="IPR052702">
    <property type="entry name" value="MscS-like_channel"/>
</dbReference>
<dbReference type="SUPFAM" id="SSF50182">
    <property type="entry name" value="Sm-like ribonucleoproteins"/>
    <property type="match status" value="1"/>
</dbReference>
<evidence type="ECO:0000256" key="6">
    <source>
        <dbReference type="ARBA" id="ARBA00023136"/>
    </source>
</evidence>
<dbReference type="PANTHER" id="PTHR30347">
    <property type="entry name" value="POTASSIUM CHANNEL RELATED"/>
    <property type="match status" value="1"/>
</dbReference>
<keyword evidence="7" id="KW-0175">Coiled coil</keyword>
<reference evidence="14 15" key="1">
    <citation type="submission" date="2019-03" db="EMBL/GenBank/DDBJ databases">
        <title>Genomic Encyclopedia of Type Strains, Phase IV (KMG-IV): sequencing the most valuable type-strain genomes for metagenomic binning, comparative biology and taxonomic classification.</title>
        <authorList>
            <person name="Goeker M."/>
        </authorList>
    </citation>
    <scope>NUCLEOTIDE SEQUENCE [LARGE SCALE GENOMIC DNA]</scope>
    <source>
        <strain evidence="14 15">DSM 28404</strain>
    </source>
</reference>
<comment type="similarity">
    <text evidence="2">Belongs to the MscS (TC 1.A.23) family.</text>
</comment>
<evidence type="ECO:0000259" key="10">
    <source>
        <dbReference type="Pfam" id="PF12794"/>
    </source>
</evidence>
<dbReference type="SUPFAM" id="SSF82861">
    <property type="entry name" value="Mechanosensitive channel protein MscS (YggB), transmembrane region"/>
    <property type="match status" value="1"/>
</dbReference>
<evidence type="ECO:0000256" key="1">
    <source>
        <dbReference type="ARBA" id="ARBA00004651"/>
    </source>
</evidence>
<dbReference type="PROSITE" id="PS01246">
    <property type="entry name" value="UPF0003"/>
    <property type="match status" value="1"/>
</dbReference>
<evidence type="ECO:0000259" key="11">
    <source>
        <dbReference type="Pfam" id="PF12795"/>
    </source>
</evidence>
<feature type="transmembrane region" description="Helical" evidence="8">
    <location>
        <begin position="610"/>
        <end position="630"/>
    </location>
</feature>
<feature type="transmembrane region" description="Helical" evidence="8">
    <location>
        <begin position="642"/>
        <end position="664"/>
    </location>
</feature>
<evidence type="ECO:0000256" key="2">
    <source>
        <dbReference type="ARBA" id="ARBA00008017"/>
    </source>
</evidence>
<feature type="coiled-coil region" evidence="7">
    <location>
        <begin position="742"/>
        <end position="776"/>
    </location>
</feature>
<dbReference type="InterPro" id="IPR011014">
    <property type="entry name" value="MscS_channel_TM-2"/>
</dbReference>
<comment type="caution">
    <text evidence="14">The sequence shown here is derived from an EMBL/GenBank/DDBJ whole genome shotgun (WGS) entry which is preliminary data.</text>
</comment>
<evidence type="ECO:0000313" key="14">
    <source>
        <dbReference type="EMBL" id="TCP97670.1"/>
    </source>
</evidence>
<dbReference type="RefSeq" id="WP_131974189.1">
    <property type="nucleotide sequence ID" value="NZ_SLYB01000001.1"/>
</dbReference>
<evidence type="ECO:0000256" key="8">
    <source>
        <dbReference type="SAM" id="Phobius"/>
    </source>
</evidence>
<evidence type="ECO:0000256" key="5">
    <source>
        <dbReference type="ARBA" id="ARBA00022989"/>
    </source>
</evidence>
<dbReference type="Pfam" id="PF21088">
    <property type="entry name" value="MS_channel_1st"/>
    <property type="match status" value="1"/>
</dbReference>
<feature type="transmembrane region" description="Helical" evidence="8">
    <location>
        <begin position="876"/>
        <end position="897"/>
    </location>
</feature>
<dbReference type="SUPFAM" id="SSF82689">
    <property type="entry name" value="Mechanosensitive channel protein MscS (YggB), C-terminal domain"/>
    <property type="match status" value="1"/>
</dbReference>
<dbReference type="OrthoDB" id="9799209at2"/>
<feature type="domain" description="Mechanosensitive ion channel MscS porin" evidence="11">
    <location>
        <begin position="41"/>
        <end position="269"/>
    </location>
</feature>
<accession>A0A4R2T5H6</accession>
<gene>
    <name evidence="14" type="ORF">EDC44_10152</name>
</gene>
<name>A0A4R2T5H6_9PAST</name>
<dbReference type="Gene3D" id="2.30.30.60">
    <property type="match status" value="1"/>
</dbReference>
<evidence type="ECO:0000313" key="15">
    <source>
        <dbReference type="Proteomes" id="UP000295763"/>
    </source>
</evidence>
<keyword evidence="4 8" id="KW-0812">Transmembrane</keyword>
<dbReference type="Proteomes" id="UP000295763">
    <property type="component" value="Unassembled WGS sequence"/>
</dbReference>
<keyword evidence="5 8" id="KW-1133">Transmembrane helix</keyword>
<dbReference type="InterPro" id="IPR023408">
    <property type="entry name" value="MscS_beta-dom_sf"/>
</dbReference>
<dbReference type="Gene3D" id="1.10.287.1260">
    <property type="match status" value="1"/>
</dbReference>
<feature type="transmembrane region" description="Helical" evidence="8">
    <location>
        <begin position="794"/>
        <end position="818"/>
    </location>
</feature>
<dbReference type="Pfam" id="PF21082">
    <property type="entry name" value="MS_channel_3rd"/>
    <property type="match status" value="1"/>
</dbReference>
<evidence type="ECO:0000256" key="7">
    <source>
        <dbReference type="SAM" id="Coils"/>
    </source>
</evidence>
<dbReference type="PANTHER" id="PTHR30347:SF1">
    <property type="entry name" value="MECHANOSENSITIVE CHANNEL MSCK"/>
    <property type="match status" value="1"/>
</dbReference>
<feature type="domain" description="Mechanosensitive ion channel MscS C-terminal" evidence="12">
    <location>
        <begin position="998"/>
        <end position="1081"/>
    </location>
</feature>
<evidence type="ECO:0000259" key="13">
    <source>
        <dbReference type="Pfam" id="PF21088"/>
    </source>
</evidence>
<proteinExistence type="inferred from homology"/>
<feature type="domain" description="Mechanosensitive ion channel transmembrane helices 2/3" evidence="13">
    <location>
        <begin position="883"/>
        <end position="922"/>
    </location>
</feature>
<feature type="transmembrane region" description="Helical" evidence="8">
    <location>
        <begin position="909"/>
        <end position="937"/>
    </location>
</feature>
<evidence type="ECO:0000256" key="4">
    <source>
        <dbReference type="ARBA" id="ARBA00022692"/>
    </source>
</evidence>
<feature type="transmembrane region" description="Helical" evidence="8">
    <location>
        <begin position="685"/>
        <end position="708"/>
    </location>
</feature>
<evidence type="ECO:0000259" key="12">
    <source>
        <dbReference type="Pfam" id="PF21082"/>
    </source>
</evidence>
<dbReference type="NCBIfam" id="NF008438">
    <property type="entry name" value="PRK11281.1"/>
    <property type="match status" value="1"/>
</dbReference>
<evidence type="ECO:0000259" key="9">
    <source>
        <dbReference type="Pfam" id="PF00924"/>
    </source>
</evidence>
<dbReference type="InterPro" id="IPR024393">
    <property type="entry name" value="MscS_porin"/>
</dbReference>
<evidence type="ECO:0000256" key="3">
    <source>
        <dbReference type="ARBA" id="ARBA00022475"/>
    </source>
</evidence>
<dbReference type="Pfam" id="PF00924">
    <property type="entry name" value="MS_channel_2nd"/>
    <property type="match status" value="1"/>
</dbReference>
<feature type="transmembrane region" description="Helical" evidence="8">
    <location>
        <begin position="566"/>
        <end position="589"/>
    </location>
</feature>
<dbReference type="GO" id="GO:0009992">
    <property type="term" value="P:intracellular water homeostasis"/>
    <property type="evidence" value="ECO:0007669"/>
    <property type="project" value="TreeGrafter"/>
</dbReference>
<feature type="transmembrane region" description="Helical" evidence="8">
    <location>
        <begin position="533"/>
        <end position="560"/>
    </location>
</feature>
<dbReference type="AlphaFoldDB" id="A0A4R2T5H6"/>
<dbReference type="Pfam" id="PF12795">
    <property type="entry name" value="MscS_porin"/>
    <property type="match status" value="1"/>
</dbReference>
<dbReference type="GO" id="GO:0008381">
    <property type="term" value="F:mechanosensitive monoatomic ion channel activity"/>
    <property type="evidence" value="ECO:0007669"/>
    <property type="project" value="UniProtKB-ARBA"/>
</dbReference>
<keyword evidence="15" id="KW-1185">Reference proteome</keyword>
<sequence>MKLLYRTILAIYLTFVPAFSVGAESLSLPEIPTVAKVTALLNEAKAGNSNSAESQATIKTLEETLQLTKEITQQQQLNETLAKDVAKVPSMLAQSQANITKLRQQSAVNFQQNLVNQTLEALQKQLETEQSALDQVQESLIEINTKVSSQNTVVERVQTSLKENLIRSQDLVRLWADATTKAQKTRLQLEQTLIELRDTYNQSLLQENDKLRFMYETQAEEKSLQQQILQRKIIALQEAINEKNLQASQRQVTQATQLEQKNNGHPLISRELAINTKLSQDLLQQTTQMNNLSQDSLRSKSLLDNLKQTQHYIEDQLNMLQGTLLLSRVINELRQDLPKEQMVQGLAKRITDLRVQVFETTKMRDSLSDPQSYIDTLQTTEKVTLNEKERSQLAMILQERSEILTSQIRSLNNQLNLAINVDLNQQQVLSISDALQAKLQQQSFWVKSNSPIDLDWVKSFPNLALWEFKELSKTFDLSQITQNLFSLIAIGALLLFTYMLIIWEKSAIKARLEVLATYVNTLKNDSHWHTPEALLWTVVLALPNALIFFAIVGFGANIIFVNKFTALLVSGILFIHWLFFSTVLSLLRPHGIAYRHFGMPPESNEVFREVIGKSIIVFVLFVISFGFSYIEQVDYSNDVIGEVISLIALIMCQFVILPLFNKAIRKYENTVTENGEKRNTKWMKLLRVVLVVIPISLMFLITLGYYYTAVTLTKHLLNCYLLVIAWIFARQVVYRIFTVSSRRMAYRRLKEKREQIRQQKELGEEKVKELLEAEEKNSIKISTVNQQLFRMADLVGWVVLLFCFYLIWSDLISVAYYLDGVILWESVDSSNNVDSITLLNLMRSLLILLGMYAIIRNLEGILEVLIFSRGKFVRGMSHTATAILRYVMILIGSIWSFSNLGLSWTKIQWIFTALSVGLGFGVREIFGSFISGLILLFERPVRVGDKVTVGQYTGTVTQIRLRSTTLIDSDDKDIVLPNQAFVTDRFINWTLSNTMTRIVIPVEVAYGSDLDLVAKLLRQVADEAPKVAQDQDIKVNFLAFGKSGLEYELQVHVPELDDRMPTTNFINYRINQLFERHGIKIATERMEINLPEPIQTQA</sequence>
<dbReference type="InterPro" id="IPR011066">
    <property type="entry name" value="MscS_channel_C_sf"/>
</dbReference>
<dbReference type="Pfam" id="PF12794">
    <property type="entry name" value="MscS_TM"/>
    <property type="match status" value="1"/>
</dbReference>